<dbReference type="EMBL" id="CP047289">
    <property type="protein sequence ID" value="QUS34906.1"/>
    <property type="molecule type" value="Genomic_DNA"/>
</dbReference>
<organism evidence="11 12">
    <name type="scientific">Falsirhodobacter algicola</name>
    <dbReference type="NCBI Taxonomy" id="2692330"/>
    <lineage>
        <taxon>Bacteria</taxon>
        <taxon>Pseudomonadati</taxon>
        <taxon>Pseudomonadota</taxon>
        <taxon>Alphaproteobacteria</taxon>
        <taxon>Rhodobacterales</taxon>
        <taxon>Paracoccaceae</taxon>
        <taxon>Falsirhodobacter</taxon>
    </lineage>
</organism>
<dbReference type="SUPFAM" id="SSF111369">
    <property type="entry name" value="HlyD-like secretion proteins"/>
    <property type="match status" value="1"/>
</dbReference>
<keyword evidence="3 7" id="KW-0812">Transmembrane</keyword>
<feature type="domain" description="Multidrug resistance protein MdtA-like barrel-sandwich hybrid" evidence="9">
    <location>
        <begin position="42"/>
        <end position="184"/>
    </location>
</feature>
<feature type="transmembrane region" description="Helical" evidence="7">
    <location>
        <begin position="6"/>
        <end position="24"/>
    </location>
</feature>
<feature type="domain" description="Multidrug resistance protein MdtA-like alpha-helical hairpin" evidence="8">
    <location>
        <begin position="82"/>
        <end position="150"/>
    </location>
</feature>
<dbReference type="Pfam" id="PF25876">
    <property type="entry name" value="HH_MFP_RND"/>
    <property type="match status" value="1"/>
</dbReference>
<dbReference type="Pfam" id="PF25963">
    <property type="entry name" value="Beta-barrel_AAEA"/>
    <property type="match status" value="1"/>
</dbReference>
<feature type="coiled-coil region" evidence="6">
    <location>
        <begin position="82"/>
        <end position="156"/>
    </location>
</feature>
<dbReference type="InterPro" id="IPR058624">
    <property type="entry name" value="MdtA-like_HH"/>
</dbReference>
<comment type="similarity">
    <text evidence="2">Belongs to the membrane fusion protein (MFP) (TC 8.A.1) family.</text>
</comment>
<evidence type="ECO:0000256" key="3">
    <source>
        <dbReference type="ARBA" id="ARBA00022692"/>
    </source>
</evidence>
<keyword evidence="4 7" id="KW-1133">Transmembrane helix</keyword>
<dbReference type="PANTHER" id="PTHR30367:SF1">
    <property type="entry name" value="MULTIDRUG RESISTANCE PROTEIN MDTN"/>
    <property type="match status" value="1"/>
</dbReference>
<evidence type="ECO:0000259" key="9">
    <source>
        <dbReference type="Pfam" id="PF25917"/>
    </source>
</evidence>
<protein>
    <submittedName>
        <fullName evidence="11">Efflux RND transporter periplasmic adaptor subunit</fullName>
    </submittedName>
</protein>
<dbReference type="RefSeq" id="WP_211784156.1">
    <property type="nucleotide sequence ID" value="NZ_CP047289.1"/>
</dbReference>
<accession>A0A8J8MQQ8</accession>
<proteinExistence type="inferred from homology"/>
<gene>
    <name evidence="11" type="ORF">GR316_00635</name>
</gene>
<dbReference type="InterPro" id="IPR058634">
    <property type="entry name" value="AaeA-lik-b-barrel"/>
</dbReference>
<keyword evidence="5 7" id="KW-0472">Membrane</keyword>
<evidence type="ECO:0000313" key="11">
    <source>
        <dbReference type="EMBL" id="QUS34906.1"/>
    </source>
</evidence>
<evidence type="ECO:0000313" key="12">
    <source>
        <dbReference type="Proteomes" id="UP000679284"/>
    </source>
</evidence>
<comment type="subcellular location">
    <subcellularLocation>
        <location evidence="1">Membrane</location>
        <topology evidence="1">Single-pass membrane protein</topology>
    </subcellularLocation>
</comment>
<sequence length="287" mass="30499">MIFIRLVLTAVIAIAAVFCGLYVWDQVFRDPWTRDAHVRANLVRVAPQVSGAVTEVPVANNASVQAGDLLFRIDDASYRLALAQAEANLANAKATAANARQQADRLKQIQDREALAVAAVNLEEAELQADAADADVKAAEAQLSKAQLDLSRCEVRAPVAGQVTNLGIHIGDYASTGTAAMTLIDTGSFRVDAFFMETQIDRIAVGDAARIRLMANGEELTGTVTGIASGISYAQDTSSSLLQAPEPSFQWIRLAQRIPVEIALTSQPARIGLANGLTVTARVAAED</sequence>
<evidence type="ECO:0000256" key="2">
    <source>
        <dbReference type="ARBA" id="ARBA00009477"/>
    </source>
</evidence>
<evidence type="ECO:0000256" key="6">
    <source>
        <dbReference type="SAM" id="Coils"/>
    </source>
</evidence>
<evidence type="ECO:0000256" key="4">
    <source>
        <dbReference type="ARBA" id="ARBA00022989"/>
    </source>
</evidence>
<evidence type="ECO:0000256" key="7">
    <source>
        <dbReference type="SAM" id="Phobius"/>
    </source>
</evidence>
<name>A0A8J8MQQ8_9RHOB</name>
<evidence type="ECO:0000259" key="10">
    <source>
        <dbReference type="Pfam" id="PF25963"/>
    </source>
</evidence>
<evidence type="ECO:0000259" key="8">
    <source>
        <dbReference type="Pfam" id="PF25876"/>
    </source>
</evidence>
<reference evidence="11" key="1">
    <citation type="submission" date="2020-01" db="EMBL/GenBank/DDBJ databases">
        <authorList>
            <person name="Yang Y."/>
            <person name="Kwon Y.M."/>
        </authorList>
    </citation>
    <scope>NUCLEOTIDE SEQUENCE</scope>
    <source>
        <strain evidence="11">PG104</strain>
    </source>
</reference>
<feature type="domain" description="p-hydroxybenzoic acid efflux pump subunit AaeA-like beta-barrel" evidence="10">
    <location>
        <begin position="188"/>
        <end position="283"/>
    </location>
</feature>
<dbReference type="GO" id="GO:0022857">
    <property type="term" value="F:transmembrane transporter activity"/>
    <property type="evidence" value="ECO:0007669"/>
    <property type="project" value="InterPro"/>
</dbReference>
<dbReference type="AlphaFoldDB" id="A0A8J8MQQ8"/>
<dbReference type="Proteomes" id="UP000679284">
    <property type="component" value="Chromosome"/>
</dbReference>
<dbReference type="PANTHER" id="PTHR30367">
    <property type="entry name" value="P-HYDROXYBENZOIC ACID EFFLUX PUMP SUBUNIT AAEA-RELATED"/>
    <property type="match status" value="1"/>
</dbReference>
<dbReference type="KEGG" id="fap:GR316_00635"/>
<dbReference type="Gene3D" id="2.40.30.170">
    <property type="match status" value="1"/>
</dbReference>
<dbReference type="InterPro" id="IPR050393">
    <property type="entry name" value="MFP_Efflux_Pump"/>
</dbReference>
<evidence type="ECO:0000256" key="5">
    <source>
        <dbReference type="ARBA" id="ARBA00023136"/>
    </source>
</evidence>
<dbReference type="InterPro" id="IPR006143">
    <property type="entry name" value="RND_pump_MFP"/>
</dbReference>
<keyword evidence="6" id="KW-0175">Coiled coil</keyword>
<dbReference type="NCBIfam" id="TIGR01730">
    <property type="entry name" value="RND_mfp"/>
    <property type="match status" value="1"/>
</dbReference>
<dbReference type="GO" id="GO:0016020">
    <property type="term" value="C:membrane"/>
    <property type="evidence" value="ECO:0007669"/>
    <property type="project" value="InterPro"/>
</dbReference>
<dbReference type="Gene3D" id="2.40.50.100">
    <property type="match status" value="1"/>
</dbReference>
<dbReference type="Pfam" id="PF25917">
    <property type="entry name" value="BSH_RND"/>
    <property type="match status" value="1"/>
</dbReference>
<evidence type="ECO:0000256" key="1">
    <source>
        <dbReference type="ARBA" id="ARBA00004167"/>
    </source>
</evidence>
<dbReference type="InterPro" id="IPR058625">
    <property type="entry name" value="MdtA-like_BSH"/>
</dbReference>
<keyword evidence="12" id="KW-1185">Reference proteome</keyword>